<name>A0A2V2ZZ31_9BACI</name>
<feature type="transmembrane region" description="Helical" evidence="1">
    <location>
        <begin position="67"/>
        <end position="87"/>
    </location>
</feature>
<gene>
    <name evidence="2" type="ORF">DFO73_104347</name>
</gene>
<feature type="transmembrane region" description="Helical" evidence="1">
    <location>
        <begin position="6"/>
        <end position="24"/>
    </location>
</feature>
<sequence length="213" mass="23844">MDTILFAGFAITYTLLFVWALVLAKNSGSVSAAFLLPVIAGLIYDNGILAAGRFIGEGHTLENLNYARFWIHAFFTPLLVFYSWITLKQAGIDWARKGWLKTIVFLLTAGLMMFGLFTEVFGLKLEPQWEYNVLSYRSAETESSPPIMVLVVSAVLLASSIMVWRKQKWFWFFAGSFIMIIGSAIKLPIESTAAVNAFELILLLSLTATSHFH</sequence>
<evidence type="ECO:0008006" key="4">
    <source>
        <dbReference type="Google" id="ProtNLM"/>
    </source>
</evidence>
<dbReference type="Proteomes" id="UP000247150">
    <property type="component" value="Unassembled WGS sequence"/>
</dbReference>
<evidence type="ECO:0000256" key="1">
    <source>
        <dbReference type="SAM" id="Phobius"/>
    </source>
</evidence>
<feature type="transmembrane region" description="Helical" evidence="1">
    <location>
        <begin position="99"/>
        <end position="123"/>
    </location>
</feature>
<reference evidence="2 3" key="1">
    <citation type="submission" date="2018-05" db="EMBL/GenBank/DDBJ databases">
        <title>Freshwater and sediment microbial communities from various areas in North America, analyzing microbe dynamics in response to fracking.</title>
        <authorList>
            <person name="Lamendella R."/>
        </authorList>
    </citation>
    <scope>NUCLEOTIDE SEQUENCE [LARGE SCALE GENOMIC DNA]</scope>
    <source>
        <strain evidence="2 3">15_TX</strain>
    </source>
</reference>
<evidence type="ECO:0000313" key="3">
    <source>
        <dbReference type="Proteomes" id="UP000247150"/>
    </source>
</evidence>
<dbReference type="EMBL" id="QGTW01000004">
    <property type="protein sequence ID" value="PWW29704.1"/>
    <property type="molecule type" value="Genomic_DNA"/>
</dbReference>
<evidence type="ECO:0000313" key="2">
    <source>
        <dbReference type="EMBL" id="PWW29704.1"/>
    </source>
</evidence>
<keyword evidence="1" id="KW-0812">Transmembrane</keyword>
<feature type="transmembrane region" description="Helical" evidence="1">
    <location>
        <begin position="31"/>
        <end position="55"/>
    </location>
</feature>
<feature type="transmembrane region" description="Helical" evidence="1">
    <location>
        <begin position="143"/>
        <end position="164"/>
    </location>
</feature>
<organism evidence="2 3">
    <name type="scientific">Cytobacillus oceanisediminis</name>
    <dbReference type="NCBI Taxonomy" id="665099"/>
    <lineage>
        <taxon>Bacteria</taxon>
        <taxon>Bacillati</taxon>
        <taxon>Bacillota</taxon>
        <taxon>Bacilli</taxon>
        <taxon>Bacillales</taxon>
        <taxon>Bacillaceae</taxon>
        <taxon>Cytobacillus</taxon>
    </lineage>
</organism>
<dbReference type="OrthoDB" id="4331374at2"/>
<keyword evidence="1" id="KW-1133">Transmembrane helix</keyword>
<feature type="transmembrane region" description="Helical" evidence="1">
    <location>
        <begin position="169"/>
        <end position="187"/>
    </location>
</feature>
<protein>
    <recommendedName>
        <fullName evidence="4">Membrane-associated phospholipid phosphatase</fullName>
    </recommendedName>
</protein>
<dbReference type="RefSeq" id="WP_110064750.1">
    <property type="nucleotide sequence ID" value="NZ_QGTW01000004.1"/>
</dbReference>
<keyword evidence="1" id="KW-0472">Membrane</keyword>
<comment type="caution">
    <text evidence="2">The sequence shown here is derived from an EMBL/GenBank/DDBJ whole genome shotgun (WGS) entry which is preliminary data.</text>
</comment>
<accession>A0A2V2ZZ31</accession>
<dbReference type="AlphaFoldDB" id="A0A2V2ZZ31"/>
<proteinExistence type="predicted"/>